<name>A0A9D1CKP7_9FIRM</name>
<evidence type="ECO:0000313" key="2">
    <source>
        <dbReference type="EMBL" id="HIQ64743.1"/>
    </source>
</evidence>
<evidence type="ECO:0000256" key="1">
    <source>
        <dbReference type="SAM" id="Phobius"/>
    </source>
</evidence>
<dbReference type="InterPro" id="IPR008979">
    <property type="entry name" value="Galactose-bd-like_sf"/>
</dbReference>
<accession>A0A9D1CKP7</accession>
<keyword evidence="1" id="KW-0472">Membrane</keyword>
<protein>
    <recommendedName>
        <fullName evidence="4">CBM-cenC domain-containing protein</fullName>
    </recommendedName>
</protein>
<organism evidence="2 3">
    <name type="scientific">Candidatus Faecenecus gallistercoris</name>
    <dbReference type="NCBI Taxonomy" id="2840793"/>
    <lineage>
        <taxon>Bacteria</taxon>
        <taxon>Bacillati</taxon>
        <taxon>Bacillota</taxon>
        <taxon>Bacillota incertae sedis</taxon>
        <taxon>Candidatus Faecenecus</taxon>
    </lineage>
</organism>
<gene>
    <name evidence="2" type="ORF">IAC85_03290</name>
</gene>
<dbReference type="SUPFAM" id="SSF49785">
    <property type="entry name" value="Galactose-binding domain-like"/>
    <property type="match status" value="1"/>
</dbReference>
<reference evidence="2" key="1">
    <citation type="submission" date="2020-10" db="EMBL/GenBank/DDBJ databases">
        <authorList>
            <person name="Gilroy R."/>
        </authorList>
    </citation>
    <scope>NUCLEOTIDE SEQUENCE</scope>
    <source>
        <strain evidence="2">CHK165-10780</strain>
    </source>
</reference>
<dbReference type="EMBL" id="DVFU01000064">
    <property type="protein sequence ID" value="HIQ64743.1"/>
    <property type="molecule type" value="Genomic_DNA"/>
</dbReference>
<keyword evidence="1" id="KW-1133">Transmembrane helix</keyword>
<sequence>MIRNEKGFTIVETIASFVLVMTLSLSMLSILLKYKDTAQVENLKNTFQTLKETVTKDIQTDVRNRGLLNIERSGSNAVTFRFQDGTSTIFSVTNNVSSLDADTIRDKHYTYNNINYHIPSGVPDELPAGALAKDYQSVNIDLSDFYRVYDVGTYTIYSVNVNLTYDDLEEDYGIHLTFLVNDEAGLVSVTRNMMQDSSFENEIVSVTEKSAAVTSGPDVVTGQFVGNVTPYDGEKAVYFTCDTGTCNTVLDREIPVTPGRTYTISFYYATGSNVTGSAAQFKDGSGNAISGFNVTDTGESWMRASTTWTAPEDVTAIYPGFGIETTGSSWMAIDAIQVEEGETVTLYHRT</sequence>
<feature type="transmembrane region" description="Helical" evidence="1">
    <location>
        <begin position="7"/>
        <end position="32"/>
    </location>
</feature>
<dbReference type="AlphaFoldDB" id="A0A9D1CKP7"/>
<comment type="caution">
    <text evidence="2">The sequence shown here is derived from an EMBL/GenBank/DDBJ whole genome shotgun (WGS) entry which is preliminary data.</text>
</comment>
<keyword evidence="1" id="KW-0812">Transmembrane</keyword>
<reference evidence="2" key="2">
    <citation type="journal article" date="2021" name="PeerJ">
        <title>Extensive microbial diversity within the chicken gut microbiome revealed by metagenomics and culture.</title>
        <authorList>
            <person name="Gilroy R."/>
            <person name="Ravi A."/>
            <person name="Getino M."/>
            <person name="Pursley I."/>
            <person name="Horton D.L."/>
            <person name="Alikhan N.F."/>
            <person name="Baker D."/>
            <person name="Gharbi K."/>
            <person name="Hall N."/>
            <person name="Watson M."/>
            <person name="Adriaenssens E.M."/>
            <person name="Foster-Nyarko E."/>
            <person name="Jarju S."/>
            <person name="Secka A."/>
            <person name="Antonio M."/>
            <person name="Oren A."/>
            <person name="Chaudhuri R.R."/>
            <person name="La Ragione R."/>
            <person name="Hildebrand F."/>
            <person name="Pallen M.J."/>
        </authorList>
    </citation>
    <scope>NUCLEOTIDE SEQUENCE</scope>
    <source>
        <strain evidence="2">CHK165-10780</strain>
    </source>
</reference>
<evidence type="ECO:0008006" key="4">
    <source>
        <dbReference type="Google" id="ProtNLM"/>
    </source>
</evidence>
<dbReference type="Proteomes" id="UP000886725">
    <property type="component" value="Unassembled WGS sequence"/>
</dbReference>
<evidence type="ECO:0000313" key="3">
    <source>
        <dbReference type="Proteomes" id="UP000886725"/>
    </source>
</evidence>
<proteinExistence type="predicted"/>
<dbReference type="Gene3D" id="2.60.120.260">
    <property type="entry name" value="Galactose-binding domain-like"/>
    <property type="match status" value="1"/>
</dbReference>